<name>A3GHN4_PICST</name>
<dbReference type="KEGG" id="pic:PICST_29047"/>
<dbReference type="AlphaFoldDB" id="A3GHN4"/>
<keyword evidence="2" id="KW-1185">Reference proteome</keyword>
<gene>
    <name evidence="1" type="ORF">PICST_29047</name>
</gene>
<dbReference type="Proteomes" id="UP000002258">
    <property type="component" value="Chromosome 1"/>
</dbReference>
<evidence type="ECO:0000313" key="2">
    <source>
        <dbReference type="Proteomes" id="UP000002258"/>
    </source>
</evidence>
<sequence>MTARTGNVGIALLPEHIVDFILSLLHDDDLEELALSNGPFQKLARKRYVKAREHIYISSGWIDQVDEIRNARLDGSMYWMTEKEFTRYIEDFPEAKFFLRSAAQDFLKIVGIIDFDCVQKIEIFFSTHFPIDELPDYLELIRSLPFLVVIGLDIYSDFHEVYHDMEFPPNVVGIYTSHDRSDWCTSFDTLFVLSIQDGEFQGSNFPSNLVILHLGSMSNINSLALPSTLKELGLADVENLDISHLINLRSLVIKFTDLTGFDSWKFPVNIKSLQMKFCENINSCSKIHELIELVNFDIEGGSRGKPLLDIKFPKTLLKLRIRGYEVKEGFVFPPRLKSLSLESAGILQNVQFPENLIELDIFSTRFSNLPEDNNPIYPFSQKRLLKLSFGYAPGSFLLGINDNLKDLKINCSNIQVLDQIERFKSLECLTVEGSSTGQFTRKLFHELNFPPRLKELNLLVMQSSDNDFETYPEDYSCVEDDMKFVIDYRFKLPSELKRIHIRGHGLAIGSGYEFPIGLRALGLRELAILDKSITFDYMTDLRKLDLYGTNIELSDESKYPKSLDELIVSSKQFVSLTNTQYEEIGPLFWFLEIEKGNILIRALHMIPCDY</sequence>
<dbReference type="InParanoid" id="A3GHN4"/>
<dbReference type="Gene3D" id="3.80.10.10">
    <property type="entry name" value="Ribonuclease Inhibitor"/>
    <property type="match status" value="2"/>
</dbReference>
<dbReference type="RefSeq" id="XP_001386877.2">
    <property type="nucleotide sequence ID" value="XM_001386840.1"/>
</dbReference>
<dbReference type="InterPro" id="IPR032675">
    <property type="entry name" value="LRR_dom_sf"/>
</dbReference>
<comment type="caution">
    <text evidence="1">The sequence shown here is derived from an EMBL/GenBank/DDBJ whole genome shotgun (WGS) entry which is preliminary data.</text>
</comment>
<accession>A3GHN4</accession>
<dbReference type="OrthoDB" id="4028233at2759"/>
<dbReference type="GeneID" id="4851783"/>
<dbReference type="HOGENOM" id="CLU_447667_0_0_1"/>
<dbReference type="EMBL" id="AAVQ01000002">
    <property type="protein sequence ID" value="EAZ62854.2"/>
    <property type="molecule type" value="Genomic_DNA"/>
</dbReference>
<evidence type="ECO:0008006" key="3">
    <source>
        <dbReference type="Google" id="ProtNLM"/>
    </source>
</evidence>
<organism evidence="1 2">
    <name type="scientific">Scheffersomyces stipitis (strain ATCC 58785 / CBS 6054 / NBRC 10063 / NRRL Y-11545)</name>
    <name type="common">Yeast</name>
    <name type="synonym">Pichia stipitis</name>
    <dbReference type="NCBI Taxonomy" id="322104"/>
    <lineage>
        <taxon>Eukaryota</taxon>
        <taxon>Fungi</taxon>
        <taxon>Dikarya</taxon>
        <taxon>Ascomycota</taxon>
        <taxon>Saccharomycotina</taxon>
        <taxon>Pichiomycetes</taxon>
        <taxon>Debaryomycetaceae</taxon>
        <taxon>Scheffersomyces</taxon>
    </lineage>
</organism>
<protein>
    <recommendedName>
        <fullName evidence="3">F-box domain-containing protein</fullName>
    </recommendedName>
</protein>
<reference evidence="1 2" key="1">
    <citation type="journal article" date="2007" name="Nat. Biotechnol.">
        <title>Genome sequence of the lignocellulose-bioconverting and xylose-fermenting yeast Pichia stipitis.</title>
        <authorList>
            <person name="Jeffries T.W."/>
            <person name="Grigoriev I.V."/>
            <person name="Grimwood J."/>
            <person name="Laplaza J.M."/>
            <person name="Aerts A."/>
            <person name="Salamov A."/>
            <person name="Schmutz J."/>
            <person name="Lindquist E."/>
            <person name="Dehal P."/>
            <person name="Shapiro H."/>
            <person name="Jin Y.S."/>
            <person name="Passoth V."/>
            <person name="Richardson P.M."/>
        </authorList>
    </citation>
    <scope>NUCLEOTIDE SEQUENCE [LARGE SCALE GENOMIC DNA]</scope>
    <source>
        <strain evidence="2">ATCC 58785 / CBS 6054 / NBRC 10063 / NRRL Y-11545</strain>
    </source>
</reference>
<proteinExistence type="predicted"/>
<dbReference type="SUPFAM" id="SSF52058">
    <property type="entry name" value="L domain-like"/>
    <property type="match status" value="1"/>
</dbReference>
<evidence type="ECO:0000313" key="1">
    <source>
        <dbReference type="EMBL" id="EAZ62854.2"/>
    </source>
</evidence>